<dbReference type="AlphaFoldDB" id="A0A412Q9I9"/>
<dbReference type="SUPFAM" id="SSF53850">
    <property type="entry name" value="Periplasmic binding protein-like II"/>
    <property type="match status" value="1"/>
</dbReference>
<dbReference type="SMART" id="SM00079">
    <property type="entry name" value="PBPe"/>
    <property type="match status" value="1"/>
</dbReference>
<dbReference type="Pfam" id="PF00497">
    <property type="entry name" value="SBP_bac_3"/>
    <property type="match status" value="1"/>
</dbReference>
<dbReference type="Proteomes" id="UP000283360">
    <property type="component" value="Unassembled WGS sequence"/>
</dbReference>
<evidence type="ECO:0000256" key="1">
    <source>
        <dbReference type="ARBA" id="ARBA00022729"/>
    </source>
</evidence>
<protein>
    <submittedName>
        <fullName evidence="4">Amino acid ABC transporter substrate-binding protein</fullName>
    </submittedName>
</protein>
<keyword evidence="1" id="KW-0732">Signal</keyword>
<organism evidence="4 5">
    <name type="scientific">Coprococcus comes</name>
    <dbReference type="NCBI Taxonomy" id="410072"/>
    <lineage>
        <taxon>Bacteria</taxon>
        <taxon>Bacillati</taxon>
        <taxon>Bacillota</taxon>
        <taxon>Clostridia</taxon>
        <taxon>Lachnospirales</taxon>
        <taxon>Lachnospiraceae</taxon>
        <taxon>Coprococcus</taxon>
    </lineage>
</organism>
<feature type="domain" description="Ionotropic glutamate receptor C-terminal" evidence="3">
    <location>
        <begin position="77"/>
        <end position="301"/>
    </location>
</feature>
<dbReference type="PANTHER" id="PTHR35936">
    <property type="entry name" value="MEMBRANE-BOUND LYTIC MUREIN TRANSGLYCOSYLASE F"/>
    <property type="match status" value="1"/>
</dbReference>
<dbReference type="InterPro" id="IPR001638">
    <property type="entry name" value="Solute-binding_3/MltF_N"/>
</dbReference>
<evidence type="ECO:0000259" key="3">
    <source>
        <dbReference type="SMART" id="SM00079"/>
    </source>
</evidence>
<dbReference type="InterPro" id="IPR001320">
    <property type="entry name" value="Iontro_rcpt_C"/>
</dbReference>
<keyword evidence="5" id="KW-1185">Reference proteome</keyword>
<dbReference type="Gene3D" id="3.40.190.10">
    <property type="entry name" value="Periplasmic binding protein-like II"/>
    <property type="match status" value="2"/>
</dbReference>
<evidence type="ECO:0000313" key="4">
    <source>
        <dbReference type="EMBL" id="RGT86730.1"/>
    </source>
</evidence>
<comment type="caution">
    <text evidence="4">The sequence shown here is derived from an EMBL/GenBank/DDBJ whole genome shotgun (WGS) entry which is preliminary data.</text>
</comment>
<dbReference type="EMBL" id="QRXJ01000031">
    <property type="protein sequence ID" value="RGT86730.1"/>
    <property type="molecule type" value="Genomic_DNA"/>
</dbReference>
<dbReference type="PANTHER" id="PTHR35936:SF38">
    <property type="entry name" value="GLUTAMINE-BINDING PERIPLASMIC PROTEIN"/>
    <property type="match status" value="1"/>
</dbReference>
<evidence type="ECO:0000259" key="2">
    <source>
        <dbReference type="SMART" id="SM00062"/>
    </source>
</evidence>
<accession>A0A412Q9I9</accession>
<gene>
    <name evidence="4" type="ORF">DWX03_15115</name>
</gene>
<dbReference type="GO" id="GO:0015276">
    <property type="term" value="F:ligand-gated monoatomic ion channel activity"/>
    <property type="evidence" value="ECO:0007669"/>
    <property type="project" value="InterPro"/>
</dbReference>
<dbReference type="SMART" id="SM00062">
    <property type="entry name" value="PBPb"/>
    <property type="match status" value="1"/>
</dbReference>
<sequence length="301" mass="33360">MQGRITKEFVMRPYVFTTQLRRIIIMKKRLIAVLMCAVMITVLGAGCGSKKEDTKETSDTKKEYTEDELKDSMKGVKLKVGTTGLFGPFTYYDEDGKTLIGYDVDLLNDLQELLGFEIDGDLQAMDYSALTTSLAENKLDIGAAALCATDERKEVMDFSDIYCDSGQVVMVNKNDDKGIKNVDDLKDKKIAVEKGTASHTYASKNLTSATLEVHDTITTAYESLEQGKVDAVIQDGPGAYFYIKTTPDSNLEVVGDEFNQGQAPYCVAISKECKYYDEINAAVKVLIDNGTTDELYAKWCE</sequence>
<evidence type="ECO:0000313" key="5">
    <source>
        <dbReference type="Proteomes" id="UP000283360"/>
    </source>
</evidence>
<feature type="domain" description="Solute-binding protein family 3/N-terminal" evidence="2">
    <location>
        <begin position="77"/>
        <end position="301"/>
    </location>
</feature>
<reference evidence="4 5" key="1">
    <citation type="submission" date="2018-08" db="EMBL/GenBank/DDBJ databases">
        <title>A genome reference for cultivated species of the human gut microbiota.</title>
        <authorList>
            <person name="Zou Y."/>
            <person name="Xue W."/>
            <person name="Luo G."/>
        </authorList>
    </citation>
    <scope>NUCLEOTIDE SEQUENCE [LARGE SCALE GENOMIC DNA]</scope>
    <source>
        <strain evidence="4 5">AF18-12LB</strain>
    </source>
</reference>
<dbReference type="GO" id="GO:0016020">
    <property type="term" value="C:membrane"/>
    <property type="evidence" value="ECO:0007669"/>
    <property type="project" value="InterPro"/>
</dbReference>
<proteinExistence type="predicted"/>
<name>A0A412Q9I9_9FIRM</name>